<protein>
    <submittedName>
        <fullName evidence="1">Uncharacterized protein</fullName>
    </submittedName>
</protein>
<organism evidence="1 2">
    <name type="scientific">Pyronema omphalodes (strain CBS 100304)</name>
    <name type="common">Pyronema confluens</name>
    <dbReference type="NCBI Taxonomy" id="1076935"/>
    <lineage>
        <taxon>Eukaryota</taxon>
        <taxon>Fungi</taxon>
        <taxon>Dikarya</taxon>
        <taxon>Ascomycota</taxon>
        <taxon>Pezizomycotina</taxon>
        <taxon>Pezizomycetes</taxon>
        <taxon>Pezizales</taxon>
        <taxon>Pyronemataceae</taxon>
        <taxon>Pyronema</taxon>
    </lineage>
</organism>
<dbReference type="AlphaFoldDB" id="U4KXQ8"/>
<dbReference type="EMBL" id="HF935285">
    <property type="protein sequence ID" value="CCX06300.1"/>
    <property type="molecule type" value="Genomic_DNA"/>
</dbReference>
<evidence type="ECO:0000313" key="2">
    <source>
        <dbReference type="Proteomes" id="UP000018144"/>
    </source>
</evidence>
<gene>
    <name evidence="1" type="ORF">PCON_05887</name>
</gene>
<reference evidence="1 2" key="1">
    <citation type="journal article" date="2013" name="PLoS Genet.">
        <title>The genome and development-dependent transcriptomes of Pyronema confluens: a window into fungal evolution.</title>
        <authorList>
            <person name="Traeger S."/>
            <person name="Altegoer F."/>
            <person name="Freitag M."/>
            <person name="Gabaldon T."/>
            <person name="Kempken F."/>
            <person name="Kumar A."/>
            <person name="Marcet-Houben M."/>
            <person name="Poggeler S."/>
            <person name="Stajich J.E."/>
            <person name="Nowrousian M."/>
        </authorList>
    </citation>
    <scope>NUCLEOTIDE SEQUENCE [LARGE SCALE GENOMIC DNA]</scope>
    <source>
        <strain evidence="2">CBS 100304</strain>
        <tissue evidence="1">Vegetative mycelium</tissue>
    </source>
</reference>
<name>U4KXQ8_PYROM</name>
<evidence type="ECO:0000313" key="1">
    <source>
        <dbReference type="EMBL" id="CCX06300.1"/>
    </source>
</evidence>
<dbReference type="Proteomes" id="UP000018144">
    <property type="component" value="Unassembled WGS sequence"/>
</dbReference>
<sequence>MWIRLQLRMERSCSTQISWWPFEDSHICTQPRAEFTYRHQLVLCCFGKSRLHLHGGISMDYWLHQISKPLNATDHVAFQAVRQQYYSYIG</sequence>
<accession>U4KXQ8</accession>
<proteinExistence type="predicted"/>
<keyword evidence="2" id="KW-1185">Reference proteome</keyword>